<dbReference type="RefSeq" id="WP_115371914.1">
    <property type="nucleotide sequence ID" value="NZ_QASA01000001.1"/>
</dbReference>
<name>A0A369QC51_9BACT</name>
<proteinExistence type="predicted"/>
<gene>
    <name evidence="1" type="ORF">AHMF7616_01065</name>
</gene>
<dbReference type="AlphaFoldDB" id="A0A369QC51"/>
<keyword evidence="2" id="KW-1185">Reference proteome</keyword>
<dbReference type="EMBL" id="QASA01000001">
    <property type="protein sequence ID" value="RDC62471.1"/>
    <property type="molecule type" value="Genomic_DNA"/>
</dbReference>
<sequence>MSDIATYTFLPWLRQGIANQISETVVGFRATIPIDLELSGDKIGGGTLTRPPIHKDIQIYGPGDITGLDPRAIIKVEPRNWITNFEPNYLPYIEFYDEDLPWRYSPLKNPLILEEPNAENHRLTPWLALVVLREDEFEEGKNSKDSPLPFIIFTGDPTTVLAPANQLWAWAHVHVNRPIITSMLSTDSDAIQTSLATNLQQNPDLAYSRLICPRRLQAQTAYSAFLVPVFESGRLAGLGENLGKVTNNALAWGGGGPFNEYKLPYYHRWYFRTGTVGDFEYLVRLLKPQPVDSRVGVRSMDVQKPGANLKGITDEALNGILKLGGALQVPRIIYTDEELAEVQKYENWAQPYPHAFQTSLAAFINLANDYQEKPAAVANANEAIKEESAVGTPVPGTENSIYSIGDNPDPIITAPLYAQWHALTQRLEPKPADNPAENKVDWVHELNLDPRWRVAAGFGTKVIQENQENYMKSAWDQVGEVLEANKKIRAAQLAKTISQIWYFSHLQKIKDNNIDKWFTLASPVSKRILAEGTTVYHAVKQSKVPLAATSVTMRRILRPRGELVKRLPFNADIRPTAIISRINKGEATAAPPKTTPDGINSLQKNAEVLLPDRIEKFQQVLPRLMKTLPTYRVIWSQLGDLVPVYRRVDEESQKRNAMALLEEAQDGDVIDKLPRSPIFRLSRPDEANFRFDYGGEDNEEAQEFKKSLVELHKVFRISAKAGATREKPALNMDKVSDALFESINPALTIPRWTWGSVRLPERIRTGLKEQFVEAMAYPEFDLPMYKPLVDYSSELFLPNINQLAQNSISLLETNQKFIEAYMVGLNHEFARELLWREYPTDQRGSYFRQFWETKGYLNHENLSPEALKEKLRDIPPLHIWPRASELGDHDHREADGAKEQEVVLVIRGELLKKYPNAVIYAHKAEWAPKDDGTIDLTKERNPVKLETENLPSREVIKTPLYEAKVDPDIYFFGFDITACAAKGGAGKPDQPVNPACADANIPWDDPGWFFVIKERPGEPRFGLDIASDTPVTSVQVWNDLSWNHLTPAVPENGFIQITAGTTPILLQAPTSPEDQEKKEQYDEDKALQWNLNMSSAELAYVLYQVPVLVAVHASEMLPDN</sequence>
<organism evidence="1 2">
    <name type="scientific">Adhaeribacter pallidiroseus</name>
    <dbReference type="NCBI Taxonomy" id="2072847"/>
    <lineage>
        <taxon>Bacteria</taxon>
        <taxon>Pseudomonadati</taxon>
        <taxon>Bacteroidota</taxon>
        <taxon>Cytophagia</taxon>
        <taxon>Cytophagales</taxon>
        <taxon>Hymenobacteraceae</taxon>
        <taxon>Adhaeribacter</taxon>
    </lineage>
</organism>
<accession>A0A369QC51</accession>
<evidence type="ECO:0000313" key="2">
    <source>
        <dbReference type="Proteomes" id="UP000253919"/>
    </source>
</evidence>
<reference evidence="1 2" key="1">
    <citation type="submission" date="2018-04" db="EMBL/GenBank/DDBJ databases">
        <title>Adhaeribacter sp. HMF7616 genome sequencing and assembly.</title>
        <authorList>
            <person name="Kang H."/>
            <person name="Kang J."/>
            <person name="Cha I."/>
            <person name="Kim H."/>
            <person name="Joh K."/>
        </authorList>
    </citation>
    <scope>NUCLEOTIDE SEQUENCE [LARGE SCALE GENOMIC DNA]</scope>
    <source>
        <strain evidence="1 2">HMF7616</strain>
    </source>
</reference>
<dbReference type="Proteomes" id="UP000253919">
    <property type="component" value="Unassembled WGS sequence"/>
</dbReference>
<dbReference type="OrthoDB" id="9816502at2"/>
<comment type="caution">
    <text evidence="1">The sequence shown here is derived from an EMBL/GenBank/DDBJ whole genome shotgun (WGS) entry which is preliminary data.</text>
</comment>
<protein>
    <submittedName>
        <fullName evidence="1">Uncharacterized protein</fullName>
    </submittedName>
</protein>
<evidence type="ECO:0000313" key="1">
    <source>
        <dbReference type="EMBL" id="RDC62471.1"/>
    </source>
</evidence>